<sequence length="122" mass="14204">MLNFWYSERCTRQIKLMICILTFALLYYCSSIEKLDPLFSAIALMIGMLTHALYQYRQRTQAQSKAAWLHVLGFIPLVILGLMIATIPRLQQWILILQIFGFAAFGLFIVSIYANRSKRHDK</sequence>
<feature type="transmembrane region" description="Helical" evidence="1">
    <location>
        <begin position="35"/>
        <end position="54"/>
    </location>
</feature>
<reference evidence="2 3" key="1">
    <citation type="submission" date="2019-03" db="EMBL/GenBank/DDBJ databases">
        <title>Genomic analyses of the natural microbiome of Caenorhabditis elegans.</title>
        <authorList>
            <person name="Samuel B."/>
        </authorList>
    </citation>
    <scope>NUCLEOTIDE SEQUENCE [LARGE SCALE GENOMIC DNA]</scope>
    <source>
        <strain evidence="2 3">JUb89</strain>
    </source>
</reference>
<name>A0A4R1Y534_ACICA</name>
<keyword evidence="1" id="KW-0472">Membrane</keyword>
<feature type="transmembrane region" description="Helical" evidence="1">
    <location>
        <begin position="93"/>
        <end position="114"/>
    </location>
</feature>
<feature type="transmembrane region" description="Helical" evidence="1">
    <location>
        <begin position="66"/>
        <end position="87"/>
    </location>
</feature>
<dbReference type="Proteomes" id="UP000294963">
    <property type="component" value="Unassembled WGS sequence"/>
</dbReference>
<feature type="transmembrane region" description="Helical" evidence="1">
    <location>
        <begin position="12"/>
        <end position="29"/>
    </location>
</feature>
<keyword evidence="3" id="KW-1185">Reference proteome</keyword>
<dbReference type="AlphaFoldDB" id="A0A4R1Y534"/>
<evidence type="ECO:0000313" key="2">
    <source>
        <dbReference type="EMBL" id="TCM70781.1"/>
    </source>
</evidence>
<gene>
    <name evidence="2" type="ORF">EC844_10150</name>
</gene>
<proteinExistence type="predicted"/>
<evidence type="ECO:0000256" key="1">
    <source>
        <dbReference type="SAM" id="Phobius"/>
    </source>
</evidence>
<organism evidence="2 3">
    <name type="scientific">Acinetobacter calcoaceticus</name>
    <dbReference type="NCBI Taxonomy" id="471"/>
    <lineage>
        <taxon>Bacteria</taxon>
        <taxon>Pseudomonadati</taxon>
        <taxon>Pseudomonadota</taxon>
        <taxon>Gammaproteobacteria</taxon>
        <taxon>Moraxellales</taxon>
        <taxon>Moraxellaceae</taxon>
        <taxon>Acinetobacter</taxon>
        <taxon>Acinetobacter calcoaceticus/baumannii complex</taxon>
    </lineage>
</organism>
<comment type="caution">
    <text evidence="2">The sequence shown here is derived from an EMBL/GenBank/DDBJ whole genome shotgun (WGS) entry which is preliminary data.</text>
</comment>
<protein>
    <submittedName>
        <fullName evidence="2">Uncharacterized protein</fullName>
    </submittedName>
</protein>
<dbReference type="EMBL" id="SLVJ01000001">
    <property type="protein sequence ID" value="TCM70781.1"/>
    <property type="molecule type" value="Genomic_DNA"/>
</dbReference>
<evidence type="ECO:0000313" key="3">
    <source>
        <dbReference type="Proteomes" id="UP000294963"/>
    </source>
</evidence>
<keyword evidence="1" id="KW-0812">Transmembrane</keyword>
<keyword evidence="1" id="KW-1133">Transmembrane helix</keyword>
<dbReference type="OrthoDB" id="6713141at2"/>
<accession>A0A4R1Y534</accession>